<dbReference type="GO" id="GO:0004190">
    <property type="term" value="F:aspartic-type endopeptidase activity"/>
    <property type="evidence" value="ECO:0007669"/>
    <property type="project" value="InterPro"/>
</dbReference>
<name>A0A1I8B2C8_MELHA</name>
<dbReference type="Proteomes" id="UP000095281">
    <property type="component" value="Unplaced"/>
</dbReference>
<dbReference type="InterPro" id="IPR021109">
    <property type="entry name" value="Peptidase_aspartic_dom_sf"/>
</dbReference>
<dbReference type="SUPFAM" id="SSF50630">
    <property type="entry name" value="Acid proteases"/>
    <property type="match status" value="1"/>
</dbReference>
<evidence type="ECO:0000256" key="3">
    <source>
        <dbReference type="ARBA" id="ARBA00022722"/>
    </source>
</evidence>
<evidence type="ECO:0000313" key="6">
    <source>
        <dbReference type="WBParaSite" id="MhA1_Contig1218.frz3.gene1"/>
    </source>
</evidence>
<dbReference type="WBParaSite" id="MhA1_Contig1218.frz3.gene1">
    <property type="protein sequence ID" value="MhA1_Contig1218.frz3.gene1"/>
    <property type="gene ID" value="MhA1_Contig1218.frz3.gene1"/>
</dbReference>
<dbReference type="InterPro" id="IPR043128">
    <property type="entry name" value="Rev_trsase/Diguanyl_cyclase"/>
</dbReference>
<organism evidence="5 6">
    <name type="scientific">Meloidogyne hapla</name>
    <name type="common">Root-knot nematode worm</name>
    <dbReference type="NCBI Taxonomy" id="6305"/>
    <lineage>
        <taxon>Eukaryota</taxon>
        <taxon>Metazoa</taxon>
        <taxon>Ecdysozoa</taxon>
        <taxon>Nematoda</taxon>
        <taxon>Chromadorea</taxon>
        <taxon>Rhabditida</taxon>
        <taxon>Tylenchina</taxon>
        <taxon>Tylenchomorpha</taxon>
        <taxon>Tylenchoidea</taxon>
        <taxon>Meloidogynidae</taxon>
        <taxon>Meloidogyninae</taxon>
        <taxon>Meloidogyne</taxon>
    </lineage>
</organism>
<sequence length="248" mass="28000">MALLSSVKKWWKSHECKEFSEQSSDILHMRISEKPKWLTKKVLVNGSEVEFILDSGAQITCVSENTWKCIGSPKLIGMPCKGKSFTGNQFKMLGSFIASIEVDGVQEVLETHVTSENWNLFGLPWIIEFESKLNYPIVSSIKKSIEPFEVLKIEKDESEISEIVKRLLSEMGAIKPIEFANWAAPILAIKKANGKTRVCMDYSTGLNNAIELDRHPLPKPSEIWAEIHGSKVFSQLDLRDAYLQIELG</sequence>
<keyword evidence="1" id="KW-0808">Transferase</keyword>
<keyword evidence="5" id="KW-1185">Reference proteome</keyword>
<reference evidence="6" key="1">
    <citation type="submission" date="2016-11" db="UniProtKB">
        <authorList>
            <consortium name="WormBaseParasite"/>
        </authorList>
    </citation>
    <scope>IDENTIFICATION</scope>
</reference>
<accession>A0A1I8B2C8</accession>
<dbReference type="Gene3D" id="3.10.10.10">
    <property type="entry name" value="HIV Type 1 Reverse Transcriptase, subunit A, domain 1"/>
    <property type="match status" value="1"/>
</dbReference>
<evidence type="ECO:0000256" key="1">
    <source>
        <dbReference type="ARBA" id="ARBA00022679"/>
    </source>
</evidence>
<dbReference type="SUPFAM" id="SSF56672">
    <property type="entry name" value="DNA/RNA polymerases"/>
    <property type="match status" value="1"/>
</dbReference>
<dbReference type="InterPro" id="IPR050951">
    <property type="entry name" value="Retrovirus_Pol_polyprotein"/>
</dbReference>
<dbReference type="Gene3D" id="3.30.70.270">
    <property type="match status" value="1"/>
</dbReference>
<keyword evidence="4" id="KW-0378">Hydrolase</keyword>
<dbReference type="PROSITE" id="PS00141">
    <property type="entry name" value="ASP_PROTEASE"/>
    <property type="match status" value="1"/>
</dbReference>
<proteinExistence type="predicted"/>
<evidence type="ECO:0000256" key="4">
    <source>
        <dbReference type="ARBA" id="ARBA00022759"/>
    </source>
</evidence>
<keyword evidence="3" id="KW-0540">Nuclease</keyword>
<dbReference type="GO" id="GO:0016779">
    <property type="term" value="F:nucleotidyltransferase activity"/>
    <property type="evidence" value="ECO:0007669"/>
    <property type="project" value="UniProtKB-KW"/>
</dbReference>
<protein>
    <submittedName>
        <fullName evidence="6">Peptidase A2 domain-containing protein</fullName>
    </submittedName>
</protein>
<dbReference type="AlphaFoldDB" id="A0A1I8B2C8"/>
<dbReference type="InterPro" id="IPR001969">
    <property type="entry name" value="Aspartic_peptidase_AS"/>
</dbReference>
<evidence type="ECO:0000256" key="2">
    <source>
        <dbReference type="ARBA" id="ARBA00022695"/>
    </source>
</evidence>
<keyword evidence="2" id="KW-0548">Nucleotidyltransferase</keyword>
<dbReference type="PANTHER" id="PTHR37984">
    <property type="entry name" value="PROTEIN CBG26694"/>
    <property type="match status" value="1"/>
</dbReference>
<dbReference type="Gene3D" id="2.40.70.10">
    <property type="entry name" value="Acid Proteases"/>
    <property type="match status" value="1"/>
</dbReference>
<dbReference type="PANTHER" id="PTHR37984:SF5">
    <property type="entry name" value="PROTEIN NYNRIN-LIKE"/>
    <property type="match status" value="1"/>
</dbReference>
<keyword evidence="4" id="KW-0255">Endonuclease</keyword>
<evidence type="ECO:0000313" key="5">
    <source>
        <dbReference type="Proteomes" id="UP000095281"/>
    </source>
</evidence>
<dbReference type="GO" id="GO:0004519">
    <property type="term" value="F:endonuclease activity"/>
    <property type="evidence" value="ECO:0007669"/>
    <property type="project" value="UniProtKB-KW"/>
</dbReference>
<dbReference type="GO" id="GO:0006508">
    <property type="term" value="P:proteolysis"/>
    <property type="evidence" value="ECO:0007669"/>
    <property type="project" value="InterPro"/>
</dbReference>
<dbReference type="InterPro" id="IPR043502">
    <property type="entry name" value="DNA/RNA_pol_sf"/>
</dbReference>